<dbReference type="RefSeq" id="XP_011040228.1">
    <property type="nucleotide sequence ID" value="XM_011041926.1"/>
</dbReference>
<evidence type="ECO:0000259" key="21">
    <source>
        <dbReference type="PROSITE" id="PS50011"/>
    </source>
</evidence>
<evidence type="ECO:0000256" key="1">
    <source>
        <dbReference type="ARBA" id="ARBA00004479"/>
    </source>
</evidence>
<feature type="signal peptide" evidence="20">
    <location>
        <begin position="1"/>
        <end position="31"/>
    </location>
</feature>
<dbReference type="EC" id="2.7.11.1" evidence="2"/>
<dbReference type="SMART" id="SM00365">
    <property type="entry name" value="LRR_SD22"/>
    <property type="match status" value="5"/>
</dbReference>
<evidence type="ECO:0000256" key="18">
    <source>
        <dbReference type="PROSITE-ProRule" id="PRU10141"/>
    </source>
</evidence>
<dbReference type="PROSITE" id="PS51450">
    <property type="entry name" value="LRR"/>
    <property type="match status" value="1"/>
</dbReference>
<dbReference type="InterPro" id="IPR017441">
    <property type="entry name" value="Protein_kinase_ATP_BS"/>
</dbReference>
<dbReference type="GO" id="GO:0005524">
    <property type="term" value="F:ATP binding"/>
    <property type="evidence" value="ECO:0007669"/>
    <property type="project" value="UniProtKB-UniRule"/>
</dbReference>
<dbReference type="Gene3D" id="2.60.120.430">
    <property type="entry name" value="Galactose-binding lectin"/>
    <property type="match status" value="1"/>
</dbReference>
<dbReference type="PROSITE" id="PS50011">
    <property type="entry name" value="PROTEIN_KINASE_DOM"/>
    <property type="match status" value="1"/>
</dbReference>
<dbReference type="InterPro" id="IPR001245">
    <property type="entry name" value="Ser-Thr/Tyr_kinase_cat_dom"/>
</dbReference>
<evidence type="ECO:0000256" key="5">
    <source>
        <dbReference type="ARBA" id="ARBA00022614"/>
    </source>
</evidence>
<dbReference type="InterPro" id="IPR051824">
    <property type="entry name" value="LRR_Rcpt-Like_S/T_Kinase"/>
</dbReference>
<dbReference type="SUPFAM" id="SSF56112">
    <property type="entry name" value="Protein kinase-like (PK-like)"/>
    <property type="match status" value="1"/>
</dbReference>
<dbReference type="SMART" id="SM00369">
    <property type="entry name" value="LRR_TYP"/>
    <property type="match status" value="6"/>
</dbReference>
<comment type="subcellular location">
    <subcellularLocation>
        <location evidence="1">Membrane</location>
        <topology evidence="1">Single-pass type I membrane protein</topology>
    </subcellularLocation>
</comment>
<organism evidence="22 23">
    <name type="scientific">Populus euphratica</name>
    <name type="common">Euphrates poplar</name>
    <dbReference type="NCBI Taxonomy" id="75702"/>
    <lineage>
        <taxon>Eukaryota</taxon>
        <taxon>Viridiplantae</taxon>
        <taxon>Streptophyta</taxon>
        <taxon>Embryophyta</taxon>
        <taxon>Tracheophyta</taxon>
        <taxon>Spermatophyta</taxon>
        <taxon>Magnoliopsida</taxon>
        <taxon>eudicotyledons</taxon>
        <taxon>Gunneridae</taxon>
        <taxon>Pentapetalae</taxon>
        <taxon>rosids</taxon>
        <taxon>fabids</taxon>
        <taxon>Malpighiales</taxon>
        <taxon>Salicaceae</taxon>
        <taxon>Saliceae</taxon>
        <taxon>Populus</taxon>
    </lineage>
</organism>
<keyword evidence="5" id="KW-0433">Leucine-rich repeat</keyword>
<sequence>MSKPIGSEWSVMLISILFLLNCLLFSQPCSGASFAFGDQIDEVARNGSLPDHEVRALRLLSKNLLSQDTTQLTLTYPICSTELDFEITCSCHSIRNQSVCSVTRIKLPSKNLDGSIDPSIGNFANLEGLNLFNNQLSGEIPSTLGYLQHLTYLYVKALIPCSIFRNDGMHRLCLFLNHGTMTVVNIRNLASNSLTGSIPPSLTMLHNLEHLFLSNNDLDGPIPQNLTGLQSLRILDLSNNQLTGPIPDSIRFCGKLIGIYLRLNFLSGTINENLGNLSSLMFLDLYSNKLSGIIPKELGKLSFLSFLNLDDNDLHGELPKELGSLTNLRQLYLTANNFTGAIPTTYAKLINLEEFAVGGNYLSGPIPDYFGKWVKLTKLVLIGNNFEGNLSAQTFSLPSLQRLYVQSFDASIVFNFNVKIDMKVLFNDSRWVSDVSNPGISFPEEVPEQKSLFSVILRNCKINGSIPKDIGNWSQLKYLDLSFNNLSGSVPETFQRLNKLFLTNNTLSGLPNWTNNSTSVYPTADLSYNNFNVTCENATCLGLQNVSIHPTRFFIDEMRGKKCGRRHNSLFINSGGEEVDDGKNNYHNDTSLSRFNLSPSEDWAYSYAGDYLWAKVNASTLVRNLTCEITSSKANIDNNFRLAPVSLTYYGLCLRKGKYIVTLYFAEALYSKSEDYSTSGKRVFDIYIQGMIVKKDVNIKEIPGKEHEERRLQFEVKINDGSLEIKFFWAGKGSLYNPPGLNGPLISAVSITRVPRKLHGWEIALIAVGCILFLLLLLAFMWRMGWIGDRELRETKVKIGERTFTLKQIIDATKKFSPKMELGRGRSGIVYRAQLPDLTVAVKKLVAQSNAVDEIATEVYFKKAKELKHDNIVKLLYIYSRRRLHLLIYEFMEVGSLGQVLFGTNSTVRIDWPKRFIICKYNLQGNSVGFEVSS</sequence>
<evidence type="ECO:0000256" key="19">
    <source>
        <dbReference type="SAM" id="Phobius"/>
    </source>
</evidence>
<keyword evidence="15" id="KW-0325">Glycoprotein</keyword>
<keyword evidence="6" id="KW-0808">Transferase</keyword>
<dbReference type="InterPro" id="IPR003591">
    <property type="entry name" value="Leu-rich_rpt_typical-subtyp"/>
</dbReference>
<evidence type="ECO:0000256" key="6">
    <source>
        <dbReference type="ARBA" id="ARBA00022679"/>
    </source>
</evidence>
<proteinExistence type="predicted"/>
<evidence type="ECO:0000256" key="9">
    <source>
        <dbReference type="ARBA" id="ARBA00022737"/>
    </source>
</evidence>
<dbReference type="AlphaFoldDB" id="A0AAJ6V2X1"/>
<evidence type="ECO:0000256" key="8">
    <source>
        <dbReference type="ARBA" id="ARBA00022729"/>
    </source>
</evidence>
<dbReference type="GeneID" id="105136528"/>
<dbReference type="InterPro" id="IPR021720">
    <property type="entry name" value="Malectin_dom"/>
</dbReference>
<evidence type="ECO:0000256" key="3">
    <source>
        <dbReference type="ARBA" id="ARBA00022527"/>
    </source>
</evidence>
<gene>
    <name evidence="23" type="primary">LOC105136528</name>
</gene>
<keyword evidence="3" id="KW-0723">Serine/threonine-protein kinase</keyword>
<evidence type="ECO:0000256" key="13">
    <source>
        <dbReference type="ARBA" id="ARBA00023136"/>
    </source>
</evidence>
<keyword evidence="14" id="KW-0675">Receptor</keyword>
<keyword evidence="13 19" id="KW-0472">Membrane</keyword>
<evidence type="ECO:0000256" key="10">
    <source>
        <dbReference type="ARBA" id="ARBA00022741"/>
    </source>
</evidence>
<evidence type="ECO:0000256" key="17">
    <source>
        <dbReference type="ARBA" id="ARBA00048679"/>
    </source>
</evidence>
<evidence type="ECO:0000256" key="14">
    <source>
        <dbReference type="ARBA" id="ARBA00023170"/>
    </source>
</evidence>
<dbReference type="GO" id="GO:0004674">
    <property type="term" value="F:protein serine/threonine kinase activity"/>
    <property type="evidence" value="ECO:0007669"/>
    <property type="project" value="UniProtKB-KW"/>
</dbReference>
<evidence type="ECO:0000256" key="20">
    <source>
        <dbReference type="SAM" id="SignalP"/>
    </source>
</evidence>
<evidence type="ECO:0000256" key="16">
    <source>
        <dbReference type="ARBA" id="ARBA00047899"/>
    </source>
</evidence>
<evidence type="ECO:0000256" key="12">
    <source>
        <dbReference type="ARBA" id="ARBA00022989"/>
    </source>
</evidence>
<dbReference type="Proteomes" id="UP000694918">
    <property type="component" value="Unplaced"/>
</dbReference>
<comment type="catalytic activity">
    <reaction evidence="17">
        <text>L-seryl-[protein] + ATP = O-phospho-L-seryl-[protein] + ADP + H(+)</text>
        <dbReference type="Rhea" id="RHEA:17989"/>
        <dbReference type="Rhea" id="RHEA-COMP:9863"/>
        <dbReference type="Rhea" id="RHEA-COMP:11604"/>
        <dbReference type="ChEBI" id="CHEBI:15378"/>
        <dbReference type="ChEBI" id="CHEBI:29999"/>
        <dbReference type="ChEBI" id="CHEBI:30616"/>
        <dbReference type="ChEBI" id="CHEBI:83421"/>
        <dbReference type="ChEBI" id="CHEBI:456216"/>
        <dbReference type="EC" id="2.7.11.1"/>
    </reaction>
</comment>
<keyword evidence="8 20" id="KW-0732">Signal</keyword>
<accession>A0AAJ6V2X1</accession>
<dbReference type="KEGG" id="peu:105136528"/>
<dbReference type="SUPFAM" id="SSF52058">
    <property type="entry name" value="L domain-like"/>
    <property type="match status" value="1"/>
</dbReference>
<name>A0AAJ6V2X1_POPEU</name>
<dbReference type="FunFam" id="3.80.10.10:FF:000095">
    <property type="entry name" value="LRR receptor-like serine/threonine-protein kinase GSO1"/>
    <property type="match status" value="1"/>
</dbReference>
<evidence type="ECO:0000256" key="11">
    <source>
        <dbReference type="ARBA" id="ARBA00022840"/>
    </source>
</evidence>
<comment type="catalytic activity">
    <reaction evidence="16">
        <text>L-threonyl-[protein] + ATP = O-phospho-L-threonyl-[protein] + ADP + H(+)</text>
        <dbReference type="Rhea" id="RHEA:46608"/>
        <dbReference type="Rhea" id="RHEA-COMP:11060"/>
        <dbReference type="Rhea" id="RHEA-COMP:11605"/>
        <dbReference type="ChEBI" id="CHEBI:15378"/>
        <dbReference type="ChEBI" id="CHEBI:30013"/>
        <dbReference type="ChEBI" id="CHEBI:30616"/>
        <dbReference type="ChEBI" id="CHEBI:61977"/>
        <dbReference type="ChEBI" id="CHEBI:456216"/>
        <dbReference type="EC" id="2.7.11.1"/>
    </reaction>
</comment>
<keyword evidence="11 18" id="KW-0067">ATP-binding</keyword>
<dbReference type="PANTHER" id="PTHR48006:SF48">
    <property type="entry name" value="PROTEIN KINASE DOMAIN-CONTAINING PROTEIN"/>
    <property type="match status" value="1"/>
</dbReference>
<keyword evidence="12 19" id="KW-1133">Transmembrane helix</keyword>
<evidence type="ECO:0000256" key="2">
    <source>
        <dbReference type="ARBA" id="ARBA00012513"/>
    </source>
</evidence>
<evidence type="ECO:0000313" key="22">
    <source>
        <dbReference type="Proteomes" id="UP000694918"/>
    </source>
</evidence>
<dbReference type="Pfam" id="PF11721">
    <property type="entry name" value="Malectin"/>
    <property type="match status" value="1"/>
</dbReference>
<dbReference type="InterPro" id="IPR011009">
    <property type="entry name" value="Kinase-like_dom_sf"/>
</dbReference>
<evidence type="ECO:0000256" key="7">
    <source>
        <dbReference type="ARBA" id="ARBA00022692"/>
    </source>
</evidence>
<dbReference type="PANTHER" id="PTHR48006">
    <property type="entry name" value="LEUCINE-RICH REPEAT-CONTAINING PROTEIN DDB_G0281931-RELATED"/>
    <property type="match status" value="1"/>
</dbReference>
<evidence type="ECO:0000256" key="4">
    <source>
        <dbReference type="ARBA" id="ARBA00022553"/>
    </source>
</evidence>
<keyword evidence="9" id="KW-0677">Repeat</keyword>
<feature type="binding site" evidence="18">
    <location>
        <position position="844"/>
    </location>
    <ligand>
        <name>ATP</name>
        <dbReference type="ChEBI" id="CHEBI:30616"/>
    </ligand>
</feature>
<keyword evidence="10 18" id="KW-0547">Nucleotide-binding</keyword>
<dbReference type="InterPro" id="IPR001611">
    <property type="entry name" value="Leu-rich_rpt"/>
</dbReference>
<dbReference type="GO" id="GO:0016020">
    <property type="term" value="C:membrane"/>
    <property type="evidence" value="ECO:0007669"/>
    <property type="project" value="UniProtKB-SubCell"/>
</dbReference>
<evidence type="ECO:0000256" key="15">
    <source>
        <dbReference type="ARBA" id="ARBA00023180"/>
    </source>
</evidence>
<reference evidence="23" key="1">
    <citation type="submission" date="2025-08" db="UniProtKB">
        <authorList>
            <consortium name="RefSeq"/>
        </authorList>
    </citation>
    <scope>IDENTIFICATION</scope>
</reference>
<feature type="transmembrane region" description="Helical" evidence="19">
    <location>
        <begin position="763"/>
        <end position="782"/>
    </location>
</feature>
<keyword evidence="3" id="KW-0418">Kinase</keyword>
<dbReference type="Gene3D" id="3.30.200.20">
    <property type="entry name" value="Phosphorylase Kinase, domain 1"/>
    <property type="match status" value="1"/>
</dbReference>
<feature type="chain" id="PRO_5042531696" description="non-specific serine/threonine protein kinase" evidence="20">
    <location>
        <begin position="32"/>
        <end position="934"/>
    </location>
</feature>
<keyword evidence="4" id="KW-0597">Phosphoprotein</keyword>
<dbReference type="InterPro" id="IPR000719">
    <property type="entry name" value="Prot_kinase_dom"/>
</dbReference>
<dbReference type="Pfam" id="PF00560">
    <property type="entry name" value="LRR_1"/>
    <property type="match status" value="5"/>
</dbReference>
<keyword evidence="7 19" id="KW-0812">Transmembrane</keyword>
<feature type="domain" description="Protein kinase" evidence="21">
    <location>
        <begin position="816"/>
        <end position="934"/>
    </location>
</feature>
<evidence type="ECO:0000313" key="23">
    <source>
        <dbReference type="RefSeq" id="XP_011040228.1"/>
    </source>
</evidence>
<keyword evidence="22" id="KW-1185">Reference proteome</keyword>
<dbReference type="Gene3D" id="3.80.10.10">
    <property type="entry name" value="Ribonuclease Inhibitor"/>
    <property type="match status" value="3"/>
</dbReference>
<dbReference type="InterPro" id="IPR032675">
    <property type="entry name" value="LRR_dom_sf"/>
</dbReference>
<dbReference type="PROSITE" id="PS00107">
    <property type="entry name" value="PROTEIN_KINASE_ATP"/>
    <property type="match status" value="1"/>
</dbReference>
<protein>
    <recommendedName>
        <fullName evidence="2">non-specific serine/threonine protein kinase</fullName>
        <ecNumber evidence="2">2.7.11.1</ecNumber>
    </recommendedName>
</protein>
<dbReference type="Pfam" id="PF07714">
    <property type="entry name" value="PK_Tyr_Ser-Thr"/>
    <property type="match status" value="1"/>
</dbReference>